<dbReference type="RefSeq" id="WP_152872367.1">
    <property type="nucleotide sequence ID" value="NZ_WBSL01000014.1"/>
</dbReference>
<gene>
    <name evidence="1" type="ORF">F8S09_15480</name>
</gene>
<dbReference type="AlphaFoldDB" id="A0A7X1NYB6"/>
<evidence type="ECO:0000313" key="1">
    <source>
        <dbReference type="EMBL" id="MPY68057.1"/>
    </source>
</evidence>
<sequence>MDKYERASQAWAVLAWAARHRQTLTYQHLGQATGMHPAGIGMILDPIQDYCRDRNLPPLTVLVVQKDTGLPSSGFTAAQAVQTASDQAKVFSFDWLSYGNPQVQGLRDRAVPVIEEVPGPVS</sequence>
<reference evidence="1 2" key="1">
    <citation type="submission" date="2019-10" db="EMBL/GenBank/DDBJ databases">
        <title>Deinococcus sp. isolated from soil.</title>
        <authorList>
            <person name="Li Y."/>
            <person name="Wang J."/>
        </authorList>
    </citation>
    <scope>NUCLEOTIDE SEQUENCE [LARGE SCALE GENOMIC DNA]</scope>
    <source>
        <strain evidence="1 2">SDU3-2</strain>
    </source>
</reference>
<proteinExistence type="predicted"/>
<name>A0A7X1NYB6_9DEIO</name>
<evidence type="ECO:0000313" key="2">
    <source>
        <dbReference type="Proteomes" id="UP000484842"/>
    </source>
</evidence>
<comment type="caution">
    <text evidence="1">The sequence shown here is derived from an EMBL/GenBank/DDBJ whole genome shotgun (WGS) entry which is preliminary data.</text>
</comment>
<protein>
    <submittedName>
        <fullName evidence="1">Uncharacterized protein</fullName>
    </submittedName>
</protein>
<organism evidence="1 2">
    <name type="scientific">Deinococcus terrestris</name>
    <dbReference type="NCBI Taxonomy" id="2651870"/>
    <lineage>
        <taxon>Bacteria</taxon>
        <taxon>Thermotogati</taxon>
        <taxon>Deinococcota</taxon>
        <taxon>Deinococci</taxon>
        <taxon>Deinococcales</taxon>
        <taxon>Deinococcaceae</taxon>
        <taxon>Deinococcus</taxon>
    </lineage>
</organism>
<accession>A0A7X1NYB6</accession>
<dbReference type="Proteomes" id="UP000484842">
    <property type="component" value="Unassembled WGS sequence"/>
</dbReference>
<keyword evidence="2" id="KW-1185">Reference proteome</keyword>
<dbReference type="EMBL" id="WBSL01000014">
    <property type="protein sequence ID" value="MPY68057.1"/>
    <property type="molecule type" value="Genomic_DNA"/>
</dbReference>